<dbReference type="AlphaFoldDB" id="A0A9D2TL75"/>
<evidence type="ECO:0000313" key="3">
    <source>
        <dbReference type="Proteomes" id="UP000823918"/>
    </source>
</evidence>
<gene>
    <name evidence="2" type="ORF">H9698_10465</name>
</gene>
<name>A0A9D2TL75_9FIRM</name>
<organism evidence="2 3">
    <name type="scientific">Candidatus Ruthenibacterium merdavium</name>
    <dbReference type="NCBI Taxonomy" id="2838752"/>
    <lineage>
        <taxon>Bacteria</taxon>
        <taxon>Bacillati</taxon>
        <taxon>Bacillota</taxon>
        <taxon>Clostridia</taxon>
        <taxon>Eubacteriales</taxon>
        <taxon>Oscillospiraceae</taxon>
        <taxon>Ruthenibacterium</taxon>
    </lineage>
</organism>
<evidence type="ECO:0000313" key="2">
    <source>
        <dbReference type="EMBL" id="HJC73196.1"/>
    </source>
</evidence>
<reference evidence="2" key="1">
    <citation type="journal article" date="2021" name="PeerJ">
        <title>Extensive microbial diversity within the chicken gut microbiome revealed by metagenomics and culture.</title>
        <authorList>
            <person name="Gilroy R."/>
            <person name="Ravi A."/>
            <person name="Getino M."/>
            <person name="Pursley I."/>
            <person name="Horton D.L."/>
            <person name="Alikhan N.F."/>
            <person name="Baker D."/>
            <person name="Gharbi K."/>
            <person name="Hall N."/>
            <person name="Watson M."/>
            <person name="Adriaenssens E.M."/>
            <person name="Foster-Nyarko E."/>
            <person name="Jarju S."/>
            <person name="Secka A."/>
            <person name="Antonio M."/>
            <person name="Oren A."/>
            <person name="Chaudhuri R.R."/>
            <person name="La Ragione R."/>
            <person name="Hildebrand F."/>
            <person name="Pallen M.J."/>
        </authorList>
    </citation>
    <scope>NUCLEOTIDE SEQUENCE</scope>
    <source>
        <strain evidence="2">5933</strain>
    </source>
</reference>
<feature type="region of interest" description="Disordered" evidence="1">
    <location>
        <begin position="30"/>
        <end position="52"/>
    </location>
</feature>
<protein>
    <submittedName>
        <fullName evidence="2">Uncharacterized protein</fullName>
    </submittedName>
</protein>
<dbReference type="Proteomes" id="UP000823918">
    <property type="component" value="Unassembled WGS sequence"/>
</dbReference>
<dbReference type="EMBL" id="DWWA01000053">
    <property type="protein sequence ID" value="HJC73196.1"/>
    <property type="molecule type" value="Genomic_DNA"/>
</dbReference>
<evidence type="ECO:0000256" key="1">
    <source>
        <dbReference type="SAM" id="MobiDB-lite"/>
    </source>
</evidence>
<sequence length="144" mass="16907">MQAKKQLMRYSRLKKENENRAETLARMKAAAQFAPSGEPDGSQHTSGDGQRMARAVENYLEYEEQLRPLMEKNRTEMLRIEQAVAQLPDPLEREVLRLRYLDGDAWRLPKWRDVAMKIYGSDERKYLDAVLKIHQTALLQMERT</sequence>
<comment type="caution">
    <text evidence="2">The sequence shown here is derived from an EMBL/GenBank/DDBJ whole genome shotgun (WGS) entry which is preliminary data.</text>
</comment>
<reference evidence="2" key="2">
    <citation type="submission" date="2021-04" db="EMBL/GenBank/DDBJ databases">
        <authorList>
            <person name="Gilroy R."/>
        </authorList>
    </citation>
    <scope>NUCLEOTIDE SEQUENCE</scope>
    <source>
        <strain evidence="2">5933</strain>
    </source>
</reference>
<accession>A0A9D2TL75</accession>
<proteinExistence type="predicted"/>